<reference evidence="2" key="2">
    <citation type="submission" date="2013-05" db="EMBL/GenBank/DDBJ databases">
        <authorList>
            <person name="Carter J.-M."/>
            <person name="Baker S.C."/>
            <person name="Pink R."/>
            <person name="Carter D.R.F."/>
            <person name="Collins A."/>
            <person name="Tomlin J."/>
            <person name="Gibbs M."/>
            <person name="Breuker C.J."/>
        </authorList>
    </citation>
    <scope>NUCLEOTIDE SEQUENCE</scope>
    <source>
        <tissue evidence="2">Ovary</tissue>
    </source>
</reference>
<reference evidence="2" key="1">
    <citation type="journal article" date="2013" name="BMC Genomics">
        <title>Unscrambling butterfly oogenesis.</title>
        <authorList>
            <person name="Carter J.M."/>
            <person name="Baker S.C."/>
            <person name="Pink R."/>
            <person name="Carter D.R."/>
            <person name="Collins A."/>
            <person name="Tomlin J."/>
            <person name="Gibbs M."/>
            <person name="Breuker C.J."/>
        </authorList>
    </citation>
    <scope>NUCLEOTIDE SEQUENCE</scope>
    <source>
        <tissue evidence="2">Ovary</tissue>
    </source>
</reference>
<dbReference type="AlphaFoldDB" id="S4P7N4"/>
<dbReference type="EMBL" id="GAIX01009845">
    <property type="protein sequence ID" value="JAA82715.1"/>
    <property type="molecule type" value="Transcribed_RNA"/>
</dbReference>
<feature type="compositionally biased region" description="Polar residues" evidence="1">
    <location>
        <begin position="45"/>
        <end position="56"/>
    </location>
</feature>
<protein>
    <submittedName>
        <fullName evidence="2">Uncharacterized protein</fullName>
    </submittedName>
</protein>
<sequence length="99" mass="10901">QKQTIPSALRIEKDVKEEKLIQYNIDSQNNSGSDNENDDIILGSGNENDTNDSVSENEYDEKKADSENGHNCALGTKLEGSLEEDCELQLVAGVTVEKK</sequence>
<feature type="compositionally biased region" description="Polar residues" evidence="1">
    <location>
        <begin position="24"/>
        <end position="34"/>
    </location>
</feature>
<proteinExistence type="predicted"/>
<feature type="non-terminal residue" evidence="2">
    <location>
        <position position="1"/>
    </location>
</feature>
<feature type="non-terminal residue" evidence="2">
    <location>
        <position position="99"/>
    </location>
</feature>
<evidence type="ECO:0000256" key="1">
    <source>
        <dbReference type="SAM" id="MobiDB-lite"/>
    </source>
</evidence>
<accession>S4P7N4</accession>
<evidence type="ECO:0000313" key="2">
    <source>
        <dbReference type="EMBL" id="JAA82715.1"/>
    </source>
</evidence>
<organism evidence="2">
    <name type="scientific">Pararge aegeria</name>
    <name type="common">speckled wood butterfly</name>
    <dbReference type="NCBI Taxonomy" id="116150"/>
    <lineage>
        <taxon>Eukaryota</taxon>
        <taxon>Metazoa</taxon>
        <taxon>Ecdysozoa</taxon>
        <taxon>Arthropoda</taxon>
        <taxon>Hexapoda</taxon>
        <taxon>Insecta</taxon>
        <taxon>Pterygota</taxon>
        <taxon>Neoptera</taxon>
        <taxon>Endopterygota</taxon>
        <taxon>Lepidoptera</taxon>
        <taxon>Glossata</taxon>
        <taxon>Ditrysia</taxon>
        <taxon>Papilionoidea</taxon>
        <taxon>Nymphalidae</taxon>
        <taxon>Satyrinae</taxon>
        <taxon>Satyrini</taxon>
        <taxon>Parargina</taxon>
        <taxon>Pararge</taxon>
    </lineage>
</organism>
<feature type="region of interest" description="Disordered" evidence="1">
    <location>
        <begin position="24"/>
        <end position="73"/>
    </location>
</feature>
<name>S4P7N4_9NEOP</name>